<evidence type="ECO:0000256" key="3">
    <source>
        <dbReference type="ARBA" id="ARBA00022832"/>
    </source>
</evidence>
<comment type="similarity">
    <text evidence="1">Belongs to the ATP-dependent AMP-binding enzyme family.</text>
</comment>
<dbReference type="InterPro" id="IPR045851">
    <property type="entry name" value="AMP-bd_C_sf"/>
</dbReference>
<evidence type="ECO:0000256" key="1">
    <source>
        <dbReference type="ARBA" id="ARBA00006432"/>
    </source>
</evidence>
<proteinExistence type="inferred from homology"/>
<dbReference type="GO" id="GO:0006631">
    <property type="term" value="P:fatty acid metabolic process"/>
    <property type="evidence" value="ECO:0007669"/>
    <property type="project" value="UniProtKB-KW"/>
</dbReference>
<dbReference type="InterPro" id="IPR025110">
    <property type="entry name" value="AMP-bd_C"/>
</dbReference>
<reference evidence="6" key="1">
    <citation type="submission" date="2018-05" db="EMBL/GenBank/DDBJ databases">
        <authorList>
            <person name="Lanie J.A."/>
            <person name="Ng W.-L."/>
            <person name="Kazmierczak K.M."/>
            <person name="Andrzejewski T.M."/>
            <person name="Davidsen T.M."/>
            <person name="Wayne K.J."/>
            <person name="Tettelin H."/>
            <person name="Glass J.I."/>
            <person name="Rusch D."/>
            <person name="Podicherti R."/>
            <person name="Tsui H.-C.T."/>
            <person name="Winkler M.E."/>
        </authorList>
    </citation>
    <scope>NUCLEOTIDE SEQUENCE</scope>
</reference>
<accession>A0A381ZMH0</accession>
<dbReference type="Pfam" id="PF13193">
    <property type="entry name" value="AMP-binding_C"/>
    <property type="match status" value="1"/>
</dbReference>
<dbReference type="PANTHER" id="PTHR43859">
    <property type="entry name" value="ACYL-ACTIVATING ENZYME"/>
    <property type="match status" value="1"/>
</dbReference>
<sequence>PCAFVELKPDQKTTEEELISFCKDNMAQFKRPKKVIFGSLPKTATGKIQKHELRSIIQNNGNG</sequence>
<name>A0A381ZMH0_9ZZZZ</name>
<evidence type="ECO:0000256" key="4">
    <source>
        <dbReference type="ARBA" id="ARBA00023098"/>
    </source>
</evidence>
<dbReference type="PANTHER" id="PTHR43859:SF4">
    <property type="entry name" value="BUTANOATE--COA LIGASE AAE1-RELATED"/>
    <property type="match status" value="1"/>
</dbReference>
<protein>
    <recommendedName>
        <fullName evidence="5">AMP-binding enzyme C-terminal domain-containing protein</fullName>
    </recommendedName>
</protein>
<feature type="domain" description="AMP-binding enzyme C-terminal" evidence="5">
    <location>
        <begin position="1"/>
        <end position="47"/>
    </location>
</feature>
<dbReference type="Gene3D" id="3.30.300.30">
    <property type="match status" value="1"/>
</dbReference>
<keyword evidence="3" id="KW-0276">Fatty acid metabolism</keyword>
<gene>
    <name evidence="6" type="ORF">METZ01_LOCUS143299</name>
</gene>
<feature type="non-terminal residue" evidence="6">
    <location>
        <position position="1"/>
    </location>
</feature>
<evidence type="ECO:0000256" key="2">
    <source>
        <dbReference type="ARBA" id="ARBA00022598"/>
    </source>
</evidence>
<keyword evidence="4" id="KW-0443">Lipid metabolism</keyword>
<dbReference type="AlphaFoldDB" id="A0A381ZMH0"/>
<organism evidence="6">
    <name type="scientific">marine metagenome</name>
    <dbReference type="NCBI Taxonomy" id="408172"/>
    <lineage>
        <taxon>unclassified sequences</taxon>
        <taxon>metagenomes</taxon>
        <taxon>ecological metagenomes</taxon>
    </lineage>
</organism>
<evidence type="ECO:0000313" key="6">
    <source>
        <dbReference type="EMBL" id="SVA90445.1"/>
    </source>
</evidence>
<dbReference type="EMBL" id="UINC01021905">
    <property type="protein sequence ID" value="SVA90445.1"/>
    <property type="molecule type" value="Genomic_DNA"/>
</dbReference>
<evidence type="ECO:0000259" key="5">
    <source>
        <dbReference type="Pfam" id="PF13193"/>
    </source>
</evidence>
<dbReference type="SUPFAM" id="SSF56801">
    <property type="entry name" value="Acetyl-CoA synthetase-like"/>
    <property type="match status" value="1"/>
</dbReference>
<keyword evidence="2" id="KW-0436">Ligase</keyword>
<dbReference type="GO" id="GO:0016874">
    <property type="term" value="F:ligase activity"/>
    <property type="evidence" value="ECO:0007669"/>
    <property type="project" value="UniProtKB-KW"/>
</dbReference>